<feature type="compositionally biased region" description="Polar residues" evidence="8">
    <location>
        <begin position="90"/>
        <end position="99"/>
    </location>
</feature>
<keyword evidence="7" id="KW-0378">Hydrolase</keyword>
<dbReference type="PROSITE" id="PS50879">
    <property type="entry name" value="RNASE_H_1"/>
    <property type="match status" value="1"/>
</dbReference>
<dbReference type="Pfam" id="PF00075">
    <property type="entry name" value="RNase_H"/>
    <property type="match status" value="1"/>
</dbReference>
<evidence type="ECO:0000256" key="5">
    <source>
        <dbReference type="ARBA" id="ARBA00022723"/>
    </source>
</evidence>
<feature type="region of interest" description="Disordered" evidence="8">
    <location>
        <begin position="79"/>
        <end position="116"/>
    </location>
</feature>
<dbReference type="AlphaFoldDB" id="A0A066X7R6"/>
<dbReference type="STRING" id="1173701.A0A066X7R6"/>
<dbReference type="eggNOG" id="KOG3752">
    <property type="taxonomic scope" value="Eukaryota"/>
</dbReference>
<keyword evidence="6" id="KW-0255">Endonuclease</keyword>
<comment type="caution">
    <text evidence="10">The sequence shown here is derived from an EMBL/GenBank/DDBJ whole genome shotgun (WGS) entry which is preliminary data.</text>
</comment>
<dbReference type="OMA" id="GMRIQFW"/>
<name>A0A066X7R6_COLSU</name>
<proteinExistence type="inferred from homology"/>
<sequence>MPWPEVDYVNLPNGRKITVCAPHKMVTCSRCCLDFSFDLTNDENDDFLNDEVGSDEDSPFGYDFDSPVPRDVSAAQVAASRYGRPAPSASRRSNATSNKIVDDDEPDDSMPPLVDDSPPPIILGADFFYDAVRAKAANSNDESIVLESHPPEKTQHSGTVFPSKFGQQGMAPRDLFPAGRCVRAIPPVTRFINRYDNTECLIYTDGACSDNGAADARGGCAFVFKPSDPNGHSGSVAFKLEDRGLDGQEYRHTSNRAELRAVVAALRFRAWYGEGFKSLVIATDSSYVVDGATDWTRAWIKKGWRTSTGDRVKNRDLWEALLLDVEKLYDRGVSVRFWKIPRQHNHLADKEAKSAASNLGPTEKFSDIVGVLV</sequence>
<keyword evidence="5" id="KW-0479">Metal-binding</keyword>
<dbReference type="EMBL" id="JMSE01001203">
    <property type="protein sequence ID" value="KDN63684.1"/>
    <property type="molecule type" value="Genomic_DNA"/>
</dbReference>
<keyword evidence="11" id="KW-1185">Reference proteome</keyword>
<evidence type="ECO:0000256" key="3">
    <source>
        <dbReference type="ARBA" id="ARBA00012180"/>
    </source>
</evidence>
<comment type="similarity">
    <text evidence="2">Belongs to the RNase H family.</text>
</comment>
<evidence type="ECO:0000259" key="9">
    <source>
        <dbReference type="PROSITE" id="PS50879"/>
    </source>
</evidence>
<evidence type="ECO:0000256" key="8">
    <source>
        <dbReference type="SAM" id="MobiDB-lite"/>
    </source>
</evidence>
<dbReference type="HOGENOM" id="CLU_030894_4_1_1"/>
<accession>A0A066X7R6</accession>
<reference evidence="11" key="1">
    <citation type="journal article" date="2014" name="Genome Announc.">
        <title>Draft genome sequence of Colletotrichum sublineola, a destructive pathogen of cultivated sorghum.</title>
        <authorList>
            <person name="Baroncelli R."/>
            <person name="Sanz-Martin J.M."/>
            <person name="Rech G.E."/>
            <person name="Sukno S.A."/>
            <person name="Thon M.R."/>
        </authorList>
    </citation>
    <scope>NUCLEOTIDE SEQUENCE [LARGE SCALE GENOMIC DNA]</scope>
    <source>
        <strain evidence="11">TX430BB</strain>
    </source>
</reference>
<dbReference type="InterPro" id="IPR002156">
    <property type="entry name" value="RNaseH_domain"/>
</dbReference>
<evidence type="ECO:0000256" key="6">
    <source>
        <dbReference type="ARBA" id="ARBA00022759"/>
    </source>
</evidence>
<feature type="compositionally biased region" description="Acidic residues" evidence="8">
    <location>
        <begin position="49"/>
        <end position="58"/>
    </location>
</feature>
<evidence type="ECO:0000313" key="10">
    <source>
        <dbReference type="EMBL" id="KDN63684.1"/>
    </source>
</evidence>
<dbReference type="GO" id="GO:0043137">
    <property type="term" value="P:DNA replication, removal of RNA primer"/>
    <property type="evidence" value="ECO:0007669"/>
    <property type="project" value="TreeGrafter"/>
</dbReference>
<dbReference type="PANTHER" id="PTHR10642">
    <property type="entry name" value="RIBONUCLEASE H1"/>
    <property type="match status" value="1"/>
</dbReference>
<feature type="region of interest" description="Disordered" evidence="8">
    <location>
        <begin position="49"/>
        <end position="68"/>
    </location>
</feature>
<dbReference type="CDD" id="cd13934">
    <property type="entry name" value="RNase_H_Dikarya_like"/>
    <property type="match status" value="1"/>
</dbReference>
<protein>
    <recommendedName>
        <fullName evidence="3">ribonuclease H</fullName>
        <ecNumber evidence="3">3.1.26.4</ecNumber>
    </recommendedName>
</protein>
<dbReference type="PANTHER" id="PTHR10642:SF26">
    <property type="entry name" value="RIBONUCLEASE H1"/>
    <property type="match status" value="1"/>
</dbReference>
<dbReference type="GO" id="GO:0046872">
    <property type="term" value="F:metal ion binding"/>
    <property type="evidence" value="ECO:0007669"/>
    <property type="project" value="UniProtKB-KW"/>
</dbReference>
<dbReference type="EC" id="3.1.26.4" evidence="3"/>
<evidence type="ECO:0000313" key="11">
    <source>
        <dbReference type="Proteomes" id="UP000027238"/>
    </source>
</evidence>
<keyword evidence="4" id="KW-0540">Nuclease</keyword>
<evidence type="ECO:0000256" key="7">
    <source>
        <dbReference type="ARBA" id="ARBA00022801"/>
    </source>
</evidence>
<dbReference type="SUPFAM" id="SSF53098">
    <property type="entry name" value="Ribonuclease H-like"/>
    <property type="match status" value="1"/>
</dbReference>
<dbReference type="GO" id="GO:0004523">
    <property type="term" value="F:RNA-DNA hybrid ribonuclease activity"/>
    <property type="evidence" value="ECO:0007669"/>
    <property type="project" value="UniProtKB-EC"/>
</dbReference>
<dbReference type="GO" id="GO:0003676">
    <property type="term" value="F:nucleic acid binding"/>
    <property type="evidence" value="ECO:0007669"/>
    <property type="project" value="InterPro"/>
</dbReference>
<organism evidence="10 11">
    <name type="scientific">Colletotrichum sublineola</name>
    <name type="common">Sorghum anthracnose fungus</name>
    <dbReference type="NCBI Taxonomy" id="1173701"/>
    <lineage>
        <taxon>Eukaryota</taxon>
        <taxon>Fungi</taxon>
        <taxon>Dikarya</taxon>
        <taxon>Ascomycota</taxon>
        <taxon>Pezizomycotina</taxon>
        <taxon>Sordariomycetes</taxon>
        <taxon>Hypocreomycetidae</taxon>
        <taxon>Glomerellales</taxon>
        <taxon>Glomerellaceae</taxon>
        <taxon>Colletotrichum</taxon>
        <taxon>Colletotrichum graminicola species complex</taxon>
    </lineage>
</organism>
<comment type="catalytic activity">
    <reaction evidence="1">
        <text>Endonucleolytic cleavage to 5'-phosphomonoester.</text>
        <dbReference type="EC" id="3.1.26.4"/>
    </reaction>
</comment>
<evidence type="ECO:0000256" key="1">
    <source>
        <dbReference type="ARBA" id="ARBA00000077"/>
    </source>
</evidence>
<dbReference type="InterPro" id="IPR012337">
    <property type="entry name" value="RNaseH-like_sf"/>
</dbReference>
<gene>
    <name evidence="10" type="ORF">CSUB01_09651</name>
</gene>
<evidence type="ECO:0000256" key="2">
    <source>
        <dbReference type="ARBA" id="ARBA00005300"/>
    </source>
</evidence>
<dbReference type="Proteomes" id="UP000027238">
    <property type="component" value="Unassembled WGS sequence"/>
</dbReference>
<dbReference type="InterPro" id="IPR050092">
    <property type="entry name" value="RNase_H"/>
</dbReference>
<evidence type="ECO:0000256" key="4">
    <source>
        <dbReference type="ARBA" id="ARBA00022722"/>
    </source>
</evidence>
<dbReference type="OrthoDB" id="407198at2759"/>
<dbReference type="Gene3D" id="3.30.420.10">
    <property type="entry name" value="Ribonuclease H-like superfamily/Ribonuclease H"/>
    <property type="match status" value="1"/>
</dbReference>
<feature type="domain" description="RNase H type-1" evidence="9">
    <location>
        <begin position="196"/>
        <end position="357"/>
    </location>
</feature>
<dbReference type="InterPro" id="IPR036397">
    <property type="entry name" value="RNaseH_sf"/>
</dbReference>